<dbReference type="Proteomes" id="UP001217089">
    <property type="component" value="Unassembled WGS sequence"/>
</dbReference>
<accession>A0ABQ9EGA3</accession>
<proteinExistence type="predicted"/>
<organism evidence="1 2">
    <name type="scientific">Tegillarca granosa</name>
    <name type="common">Malaysian cockle</name>
    <name type="synonym">Anadara granosa</name>
    <dbReference type="NCBI Taxonomy" id="220873"/>
    <lineage>
        <taxon>Eukaryota</taxon>
        <taxon>Metazoa</taxon>
        <taxon>Spiralia</taxon>
        <taxon>Lophotrochozoa</taxon>
        <taxon>Mollusca</taxon>
        <taxon>Bivalvia</taxon>
        <taxon>Autobranchia</taxon>
        <taxon>Pteriomorphia</taxon>
        <taxon>Arcoida</taxon>
        <taxon>Arcoidea</taxon>
        <taxon>Arcidae</taxon>
        <taxon>Tegillarca</taxon>
    </lineage>
</organism>
<comment type="caution">
    <text evidence="1">The sequence shown here is derived from an EMBL/GenBank/DDBJ whole genome shotgun (WGS) entry which is preliminary data.</text>
</comment>
<evidence type="ECO:0000313" key="2">
    <source>
        <dbReference type="Proteomes" id="UP001217089"/>
    </source>
</evidence>
<reference evidence="1 2" key="1">
    <citation type="submission" date="2022-12" db="EMBL/GenBank/DDBJ databases">
        <title>Chromosome-level genome of Tegillarca granosa.</title>
        <authorList>
            <person name="Kim J."/>
        </authorList>
    </citation>
    <scope>NUCLEOTIDE SEQUENCE [LARGE SCALE GENOMIC DNA]</scope>
    <source>
        <strain evidence="1">Teg-2019</strain>
        <tissue evidence="1">Adductor muscle</tissue>
    </source>
</reference>
<name>A0ABQ9EGA3_TEGGR</name>
<keyword evidence="2" id="KW-1185">Reference proteome</keyword>
<sequence length="319" mass="35835">MVHQDTISPSMKAARMMGPLPIGQRFPYFFIDPRTRGDPLQTTKLRKKQKKNSSANFMSMMHGVSGDDRRHVGTVLNNALLSWRSVTNEYPVTPIQPKVGNPVTSAFDRAFQNTFLLDGVADASRWVYIPVRIVYKRPNGQCFQPKLIQNGRVIETQDMYAPSNYKNLQTGSNLSATYAKCSVSNSGAEKIFVQADGISYTGKYKDYVIIDGRQPVSSAIAYVAVKNPNLGESKVYISAFDLCGRMCKPRCLNLKSVNGIYEQCSGAIIVTKDFPKMFGRNFGEAVSETWNLKNKDCPDTINSNIYMTFYCENDSTWPW</sequence>
<evidence type="ECO:0000313" key="1">
    <source>
        <dbReference type="EMBL" id="KAJ8302876.1"/>
    </source>
</evidence>
<protein>
    <submittedName>
        <fullName evidence="1">Uncharacterized protein</fullName>
    </submittedName>
</protein>
<dbReference type="EMBL" id="JARBDR010000917">
    <property type="protein sequence ID" value="KAJ8302876.1"/>
    <property type="molecule type" value="Genomic_DNA"/>
</dbReference>
<gene>
    <name evidence="1" type="ORF">KUTeg_019272</name>
</gene>